<feature type="region of interest" description="Disordered" evidence="2">
    <location>
        <begin position="117"/>
        <end position="171"/>
    </location>
</feature>
<reference evidence="3 4" key="1">
    <citation type="submission" date="2014-11" db="EMBL/GenBank/DDBJ databases">
        <authorList>
            <person name="Zhu J."/>
            <person name="Qi W."/>
            <person name="Song R."/>
        </authorList>
    </citation>
    <scope>NUCLEOTIDE SEQUENCE [LARGE SCALE GENOMIC DNA]</scope>
</reference>
<feature type="compositionally biased region" description="Basic and acidic residues" evidence="2">
    <location>
        <begin position="13"/>
        <end position="25"/>
    </location>
</feature>
<keyword evidence="1" id="KW-0175">Coiled coil</keyword>
<feature type="compositionally biased region" description="Polar residues" evidence="2">
    <location>
        <begin position="217"/>
        <end position="231"/>
    </location>
</feature>
<organism evidence="3 4">
    <name type="scientific">Vitrella brassicaformis (strain CCMP3155)</name>
    <dbReference type="NCBI Taxonomy" id="1169540"/>
    <lineage>
        <taxon>Eukaryota</taxon>
        <taxon>Sar</taxon>
        <taxon>Alveolata</taxon>
        <taxon>Colpodellida</taxon>
        <taxon>Vitrellaceae</taxon>
        <taxon>Vitrella</taxon>
    </lineage>
</organism>
<evidence type="ECO:0000256" key="1">
    <source>
        <dbReference type="SAM" id="Coils"/>
    </source>
</evidence>
<feature type="region of interest" description="Disordered" evidence="2">
    <location>
        <begin position="1"/>
        <end position="25"/>
    </location>
</feature>
<dbReference type="AlphaFoldDB" id="A0A0G4GK81"/>
<dbReference type="VEuPathDB" id="CryptoDB:Vbra_18076"/>
<sequence length="352" mass="39767">MSHSRSASDDSLDPDRALDNDHQHMLAETLGDEGLFRFRGAYERLWTEFQKTRANEQHLQEDEYDEVVNKLESELKEKSTAVRDAHRSIAALQQQVEAAEEDAAHYKTQVDIIKEEGDKKAAESRRLRNEVTALRKKDQQPPPIPPLGIDSLPSAAASSYSPRNIDRTTPRASQLLQQLKDVNDDRDKYLRQLQALRSRNEQLEASAAELRAMVKASKTQQVSTPELSSEPHNGERLDETLMRAESLECQEALEEQRAANRRSCQRSRSDARKFVCWSPWLRGWGDLFCCTGRSKCCGRETRCRSSCSPCCMRSSRRLDEGSAAQGSSDSAGTRPWYAVLFSPSEWFGAQGG</sequence>
<proteinExistence type="predicted"/>
<feature type="region of interest" description="Disordered" evidence="2">
    <location>
        <begin position="216"/>
        <end position="235"/>
    </location>
</feature>
<gene>
    <name evidence="3" type="ORF">Vbra_18076</name>
</gene>
<accession>A0A0G4GK81</accession>
<feature type="compositionally biased region" description="Basic and acidic residues" evidence="2">
    <location>
        <begin position="117"/>
        <end position="139"/>
    </location>
</feature>
<dbReference type="Proteomes" id="UP000041254">
    <property type="component" value="Unassembled WGS sequence"/>
</dbReference>
<evidence type="ECO:0000256" key="2">
    <source>
        <dbReference type="SAM" id="MobiDB-lite"/>
    </source>
</evidence>
<evidence type="ECO:0000313" key="3">
    <source>
        <dbReference type="EMBL" id="CEM30321.1"/>
    </source>
</evidence>
<dbReference type="PhylomeDB" id="A0A0G4GK81"/>
<keyword evidence="4" id="KW-1185">Reference proteome</keyword>
<name>A0A0G4GK81_VITBC</name>
<feature type="coiled-coil region" evidence="1">
    <location>
        <begin position="68"/>
        <end position="116"/>
    </location>
</feature>
<dbReference type="EMBL" id="CDMY01000696">
    <property type="protein sequence ID" value="CEM30321.1"/>
    <property type="molecule type" value="Genomic_DNA"/>
</dbReference>
<evidence type="ECO:0000313" key="4">
    <source>
        <dbReference type="Proteomes" id="UP000041254"/>
    </source>
</evidence>
<protein>
    <submittedName>
        <fullName evidence="3">Uncharacterized protein</fullName>
    </submittedName>
</protein>
<dbReference type="InParanoid" id="A0A0G4GK81"/>